<comment type="caution">
    <text evidence="2">The sequence shown here is derived from an EMBL/GenBank/DDBJ whole genome shotgun (WGS) entry which is preliminary data.</text>
</comment>
<sequence length="211" mass="23922">MRIPQDATPVVFVPARTVPPVRSLANLLRPNLLFFPPPFHSIRPRTEPPANAQWRRECTRPHRHRVQLSGLFSDTCVHTSSLEETQAVQRRRTSVYYRGFNPARPIPYSPILPPPHLDALDIVNFLRDKDTRMRMALYPEDRLVASRRKTDFFSALLLSSLPPSLPPLNQPPPSARLRTKPTLSRHTARIPPTRGLAVGEHTPIGIASLSY</sequence>
<feature type="region of interest" description="Disordered" evidence="1">
    <location>
        <begin position="164"/>
        <end position="195"/>
    </location>
</feature>
<feature type="compositionally biased region" description="Pro residues" evidence="1">
    <location>
        <begin position="164"/>
        <end position="174"/>
    </location>
</feature>
<gene>
    <name evidence="2" type="ORF">B0H17DRAFT_1197810</name>
</gene>
<organism evidence="2 3">
    <name type="scientific">Mycena rosella</name>
    <name type="common">Pink bonnet</name>
    <name type="synonym">Agaricus rosellus</name>
    <dbReference type="NCBI Taxonomy" id="1033263"/>
    <lineage>
        <taxon>Eukaryota</taxon>
        <taxon>Fungi</taxon>
        <taxon>Dikarya</taxon>
        <taxon>Basidiomycota</taxon>
        <taxon>Agaricomycotina</taxon>
        <taxon>Agaricomycetes</taxon>
        <taxon>Agaricomycetidae</taxon>
        <taxon>Agaricales</taxon>
        <taxon>Marasmiineae</taxon>
        <taxon>Mycenaceae</taxon>
        <taxon>Mycena</taxon>
    </lineage>
</organism>
<protein>
    <submittedName>
        <fullName evidence="2">Uncharacterized protein</fullName>
    </submittedName>
</protein>
<dbReference type="Proteomes" id="UP001221757">
    <property type="component" value="Unassembled WGS sequence"/>
</dbReference>
<keyword evidence="3" id="KW-1185">Reference proteome</keyword>
<evidence type="ECO:0000256" key="1">
    <source>
        <dbReference type="SAM" id="MobiDB-lite"/>
    </source>
</evidence>
<name>A0AAD7DPL3_MYCRO</name>
<accession>A0AAD7DPL3</accession>
<evidence type="ECO:0000313" key="2">
    <source>
        <dbReference type="EMBL" id="KAJ7696702.1"/>
    </source>
</evidence>
<evidence type="ECO:0000313" key="3">
    <source>
        <dbReference type="Proteomes" id="UP001221757"/>
    </source>
</evidence>
<dbReference type="EMBL" id="JARKIE010000033">
    <property type="protein sequence ID" value="KAJ7696702.1"/>
    <property type="molecule type" value="Genomic_DNA"/>
</dbReference>
<dbReference type="AlphaFoldDB" id="A0AAD7DPL3"/>
<proteinExistence type="predicted"/>
<reference evidence="2" key="1">
    <citation type="submission" date="2023-03" db="EMBL/GenBank/DDBJ databases">
        <title>Massive genome expansion in bonnet fungi (Mycena s.s.) driven by repeated elements and novel gene families across ecological guilds.</title>
        <authorList>
            <consortium name="Lawrence Berkeley National Laboratory"/>
            <person name="Harder C.B."/>
            <person name="Miyauchi S."/>
            <person name="Viragh M."/>
            <person name="Kuo A."/>
            <person name="Thoen E."/>
            <person name="Andreopoulos B."/>
            <person name="Lu D."/>
            <person name="Skrede I."/>
            <person name="Drula E."/>
            <person name="Henrissat B."/>
            <person name="Morin E."/>
            <person name="Kohler A."/>
            <person name="Barry K."/>
            <person name="LaButti K."/>
            <person name="Morin E."/>
            <person name="Salamov A."/>
            <person name="Lipzen A."/>
            <person name="Mereny Z."/>
            <person name="Hegedus B."/>
            <person name="Baldrian P."/>
            <person name="Stursova M."/>
            <person name="Weitz H."/>
            <person name="Taylor A."/>
            <person name="Grigoriev I.V."/>
            <person name="Nagy L.G."/>
            <person name="Martin F."/>
            <person name="Kauserud H."/>
        </authorList>
    </citation>
    <scope>NUCLEOTIDE SEQUENCE</scope>
    <source>
        <strain evidence="2">CBHHK067</strain>
    </source>
</reference>